<reference evidence="1" key="2">
    <citation type="journal article" date="2023" name="Plants (Basel)">
        <title>Annotation of the Turnera subulata (Passifloraceae) Draft Genome Reveals the S-Locus Evolved after the Divergence of Turneroideae from Passifloroideae in a Stepwise Manner.</title>
        <authorList>
            <person name="Henning P.M."/>
            <person name="Roalson E.H."/>
            <person name="Mir W."/>
            <person name="McCubbin A.G."/>
            <person name="Shore J.S."/>
        </authorList>
    </citation>
    <scope>NUCLEOTIDE SEQUENCE</scope>
    <source>
        <strain evidence="1">F60SS</strain>
    </source>
</reference>
<organism evidence="1 2">
    <name type="scientific">Turnera subulata</name>
    <dbReference type="NCBI Taxonomy" id="218843"/>
    <lineage>
        <taxon>Eukaryota</taxon>
        <taxon>Viridiplantae</taxon>
        <taxon>Streptophyta</taxon>
        <taxon>Embryophyta</taxon>
        <taxon>Tracheophyta</taxon>
        <taxon>Spermatophyta</taxon>
        <taxon>Magnoliopsida</taxon>
        <taxon>eudicotyledons</taxon>
        <taxon>Gunneridae</taxon>
        <taxon>Pentapetalae</taxon>
        <taxon>rosids</taxon>
        <taxon>fabids</taxon>
        <taxon>Malpighiales</taxon>
        <taxon>Passifloraceae</taxon>
        <taxon>Turnera</taxon>
    </lineage>
</organism>
<dbReference type="PANTHER" id="PTHR48221:SF2">
    <property type="entry name" value="ACYL-COA SYNTHETASE FAMILY PROTEIN"/>
    <property type="match status" value="1"/>
</dbReference>
<keyword evidence="2" id="KW-1185">Reference proteome</keyword>
<reference evidence="1" key="1">
    <citation type="submission" date="2022-02" db="EMBL/GenBank/DDBJ databases">
        <authorList>
            <person name="Henning P.M."/>
            <person name="McCubbin A.G."/>
            <person name="Shore J.S."/>
        </authorList>
    </citation>
    <scope>NUCLEOTIDE SEQUENCE</scope>
    <source>
        <strain evidence="1">F60SS</strain>
        <tissue evidence="1">Leaves</tissue>
    </source>
</reference>
<dbReference type="PANTHER" id="PTHR48221">
    <property type="entry name" value="ACYL-COA SYNTHETASE FAMILY PROTEIN"/>
    <property type="match status" value="1"/>
</dbReference>
<gene>
    <name evidence="1" type="ORF">Tsubulata_010633</name>
</gene>
<dbReference type="OrthoDB" id="1917939at2759"/>
<dbReference type="AlphaFoldDB" id="A0A9Q0FGV6"/>
<dbReference type="Proteomes" id="UP001141552">
    <property type="component" value="Unassembled WGS sequence"/>
</dbReference>
<evidence type="ECO:0000313" key="1">
    <source>
        <dbReference type="EMBL" id="KAJ4831117.1"/>
    </source>
</evidence>
<accession>A0A9Q0FGV6</accession>
<protein>
    <submittedName>
        <fullName evidence="1">Uncharacterized protein</fullName>
    </submittedName>
</protein>
<sequence length="698" mass="78257">MSRLPEITGLFADLALHLRTIGNTSPVNHQHHQPERENPSLDLSISKLAQSLNLTDNSRVRVLDTALSLMCFKAPQVFDSVIEYSVDTIVTVLNSSVTCKALLLDKEEILQSGSSISRRGIVELIDVVEDIVSKLDSRGMPSHQLLRAFARVAVSASCCGYLAPSMHISDFPPIHGNSTTISKLLCHLPRDFSLEDNEIPLRLLFWYLQPLTLKHDISKILQESIKRPFLSLSKGFLERTDWRSILLCLVLSPTMFIDTRALLHDWFLLMGLGSILEVLVELVSVMLDVISRPGWWGLSVDLGSRLPFLNAYFPYKLQWLKALAGTICPENLLQLVQCISEAVPIDMKQCSSTVRPSAMVTSVDNRSIWSLAINFPDWFYLASFLLFHGNRSFQDIFQSKCTNEATRVGQECSLVEPAVSAASYIAWILSPADKSHQDMLFDALTKISNSWTRKQVGSGTDVKGTSVRRKKLKQSKTVGSKQDCSVGADYDCQFICFWLEQFQKIMKFDNKSVDGSAACKASFHVPRNNMLLRRIPLGILIGSACSMNEDGCELLLHYIATGRILYSIIGKNANSKQKQHIQVGSGVSNLGSDECHKRDYISGACLVFSLTDIVERLSTIFESEEIGLEFICQVKLRTCRYLIKCIKRLLLPPPDNVEVLMLMDLHARLEGWRHQGKRVLQLDKEIESSINSLKDITA</sequence>
<proteinExistence type="predicted"/>
<comment type="caution">
    <text evidence="1">The sequence shown here is derived from an EMBL/GenBank/DDBJ whole genome shotgun (WGS) entry which is preliminary data.</text>
</comment>
<dbReference type="EMBL" id="JAKUCV010005450">
    <property type="protein sequence ID" value="KAJ4831117.1"/>
    <property type="molecule type" value="Genomic_DNA"/>
</dbReference>
<evidence type="ECO:0000313" key="2">
    <source>
        <dbReference type="Proteomes" id="UP001141552"/>
    </source>
</evidence>
<name>A0A9Q0FGV6_9ROSI</name>